<name>A0A5B7E3G7_PORTR</name>
<evidence type="ECO:0000313" key="3">
    <source>
        <dbReference type="Proteomes" id="UP000324222"/>
    </source>
</evidence>
<evidence type="ECO:0000313" key="2">
    <source>
        <dbReference type="EMBL" id="MPC27887.1"/>
    </source>
</evidence>
<reference evidence="2 3" key="1">
    <citation type="submission" date="2019-05" db="EMBL/GenBank/DDBJ databases">
        <title>Another draft genome of Portunus trituberculatus and its Hox gene families provides insights of decapod evolution.</title>
        <authorList>
            <person name="Jeong J.-H."/>
            <person name="Song I."/>
            <person name="Kim S."/>
            <person name="Choi T."/>
            <person name="Kim D."/>
            <person name="Ryu S."/>
            <person name="Kim W."/>
        </authorList>
    </citation>
    <scope>NUCLEOTIDE SEQUENCE [LARGE SCALE GENOMIC DNA]</scope>
    <source>
        <tissue evidence="2">Muscle</tissue>
    </source>
</reference>
<dbReference type="AlphaFoldDB" id="A0A5B7E3G7"/>
<keyword evidence="3" id="KW-1185">Reference proteome</keyword>
<gene>
    <name evidence="2" type="ORF">E2C01_021076</name>
</gene>
<accession>A0A5B7E3G7</accession>
<comment type="caution">
    <text evidence="2">The sequence shown here is derived from an EMBL/GenBank/DDBJ whole genome shotgun (WGS) entry which is preliminary data.</text>
</comment>
<evidence type="ECO:0000256" key="1">
    <source>
        <dbReference type="SAM" id="Phobius"/>
    </source>
</evidence>
<dbReference type="PROSITE" id="PS51257">
    <property type="entry name" value="PROKAR_LIPOPROTEIN"/>
    <property type="match status" value="1"/>
</dbReference>
<sequence>MVVCRVLVTGVCRAGAAVVLVAAALVVGCVVGAVMVETQRLVEFVAQDAVRRYRRLLSAFNGLVMRLSMGLVMLLAMVVFVVAVVVVVGPVIIIITVWVVVVLGVMVLCGVVAVVVMGVTVVVLVGSLRRKRCLFRGCG</sequence>
<keyword evidence="1" id="KW-0812">Transmembrane</keyword>
<feature type="transmembrane region" description="Helical" evidence="1">
    <location>
        <begin position="15"/>
        <end position="36"/>
    </location>
</feature>
<keyword evidence="1" id="KW-1133">Transmembrane helix</keyword>
<dbReference type="EMBL" id="VSRR010001820">
    <property type="protein sequence ID" value="MPC27887.1"/>
    <property type="molecule type" value="Genomic_DNA"/>
</dbReference>
<keyword evidence="1" id="KW-0472">Membrane</keyword>
<proteinExistence type="predicted"/>
<protein>
    <submittedName>
        <fullName evidence="2">Uncharacterized protein</fullName>
    </submittedName>
</protein>
<feature type="transmembrane region" description="Helical" evidence="1">
    <location>
        <begin position="92"/>
        <end position="125"/>
    </location>
</feature>
<organism evidence="2 3">
    <name type="scientific">Portunus trituberculatus</name>
    <name type="common">Swimming crab</name>
    <name type="synonym">Neptunus trituberculatus</name>
    <dbReference type="NCBI Taxonomy" id="210409"/>
    <lineage>
        <taxon>Eukaryota</taxon>
        <taxon>Metazoa</taxon>
        <taxon>Ecdysozoa</taxon>
        <taxon>Arthropoda</taxon>
        <taxon>Crustacea</taxon>
        <taxon>Multicrustacea</taxon>
        <taxon>Malacostraca</taxon>
        <taxon>Eumalacostraca</taxon>
        <taxon>Eucarida</taxon>
        <taxon>Decapoda</taxon>
        <taxon>Pleocyemata</taxon>
        <taxon>Brachyura</taxon>
        <taxon>Eubrachyura</taxon>
        <taxon>Portunoidea</taxon>
        <taxon>Portunidae</taxon>
        <taxon>Portuninae</taxon>
        <taxon>Portunus</taxon>
    </lineage>
</organism>
<dbReference type="Proteomes" id="UP000324222">
    <property type="component" value="Unassembled WGS sequence"/>
</dbReference>